<feature type="compositionally biased region" description="Pro residues" evidence="1">
    <location>
        <begin position="75"/>
        <end position="88"/>
    </location>
</feature>
<protein>
    <submittedName>
        <fullName evidence="2">Uncharacterized protein</fullName>
    </submittedName>
</protein>
<dbReference type="EMBL" id="KN880668">
    <property type="protein sequence ID" value="KIY63852.1"/>
    <property type="molecule type" value="Genomic_DNA"/>
</dbReference>
<sequence length="132" mass="15097">MAHHDNFGDLHRRMVHVNRQALGGIFGGETESSAHHPLLRRPRRLLAQARPAARPRPPAARPRRPHRRRLHHPLKPPPLLPLQLPRPLPNKSLSRAPVQPPESLAQRLTMAQRPASPALHRHRRQPRMIQAT</sequence>
<dbReference type="Proteomes" id="UP000054007">
    <property type="component" value="Unassembled WGS sequence"/>
</dbReference>
<gene>
    <name evidence="2" type="ORF">CYLTODRAFT_121080</name>
</gene>
<accession>A0A0D7B061</accession>
<dbReference type="AlphaFoldDB" id="A0A0D7B061"/>
<evidence type="ECO:0000256" key="1">
    <source>
        <dbReference type="SAM" id="MobiDB-lite"/>
    </source>
</evidence>
<organism evidence="2 3">
    <name type="scientific">Cylindrobasidium torrendii FP15055 ss-10</name>
    <dbReference type="NCBI Taxonomy" id="1314674"/>
    <lineage>
        <taxon>Eukaryota</taxon>
        <taxon>Fungi</taxon>
        <taxon>Dikarya</taxon>
        <taxon>Basidiomycota</taxon>
        <taxon>Agaricomycotina</taxon>
        <taxon>Agaricomycetes</taxon>
        <taxon>Agaricomycetidae</taxon>
        <taxon>Agaricales</taxon>
        <taxon>Marasmiineae</taxon>
        <taxon>Physalacriaceae</taxon>
        <taxon>Cylindrobasidium</taxon>
    </lineage>
</organism>
<reference evidence="2 3" key="1">
    <citation type="journal article" date="2015" name="Fungal Genet. Biol.">
        <title>Evolution of novel wood decay mechanisms in Agaricales revealed by the genome sequences of Fistulina hepatica and Cylindrobasidium torrendii.</title>
        <authorList>
            <person name="Floudas D."/>
            <person name="Held B.W."/>
            <person name="Riley R."/>
            <person name="Nagy L.G."/>
            <person name="Koehler G."/>
            <person name="Ransdell A.S."/>
            <person name="Younus H."/>
            <person name="Chow J."/>
            <person name="Chiniquy J."/>
            <person name="Lipzen A."/>
            <person name="Tritt A."/>
            <person name="Sun H."/>
            <person name="Haridas S."/>
            <person name="LaButti K."/>
            <person name="Ohm R.A."/>
            <person name="Kues U."/>
            <person name="Blanchette R.A."/>
            <person name="Grigoriev I.V."/>
            <person name="Minto R.E."/>
            <person name="Hibbett D.S."/>
        </authorList>
    </citation>
    <scope>NUCLEOTIDE SEQUENCE [LARGE SCALE GENOMIC DNA]</scope>
    <source>
        <strain evidence="2 3">FP15055 ss-10</strain>
    </source>
</reference>
<evidence type="ECO:0000313" key="2">
    <source>
        <dbReference type="EMBL" id="KIY63852.1"/>
    </source>
</evidence>
<proteinExistence type="predicted"/>
<feature type="compositionally biased region" description="Basic residues" evidence="1">
    <location>
        <begin position="61"/>
        <end position="74"/>
    </location>
</feature>
<name>A0A0D7B061_9AGAR</name>
<feature type="region of interest" description="Disordered" evidence="1">
    <location>
        <begin position="27"/>
        <end position="132"/>
    </location>
</feature>
<evidence type="ECO:0000313" key="3">
    <source>
        <dbReference type="Proteomes" id="UP000054007"/>
    </source>
</evidence>
<keyword evidence="3" id="KW-1185">Reference proteome</keyword>